<protein>
    <recommendedName>
        <fullName evidence="3">Proteasome subunit alpha type</fullName>
    </recommendedName>
</protein>
<gene>
    <name evidence="5" type="ORF">CWI37_0377p0020</name>
    <name evidence="6" type="ORF">CWI38_0228p0030</name>
</gene>
<dbReference type="InterPro" id="IPR023332">
    <property type="entry name" value="Proteasome_alpha-type"/>
</dbReference>
<dbReference type="STRING" id="1176355.A0A4Q9L8D6"/>
<dbReference type="Proteomes" id="UP000292362">
    <property type="component" value="Unassembled WGS sequence"/>
</dbReference>
<evidence type="ECO:0000256" key="1">
    <source>
        <dbReference type="ARBA" id="ARBA00022942"/>
    </source>
</evidence>
<name>A0A4Q9L8D6_9MICR</name>
<dbReference type="OrthoDB" id="431557at2759"/>
<dbReference type="PROSITE" id="PS00388">
    <property type="entry name" value="PROTEASOME_ALPHA_1"/>
    <property type="match status" value="1"/>
</dbReference>
<dbReference type="InterPro" id="IPR029055">
    <property type="entry name" value="Ntn_hydrolases_N"/>
</dbReference>
<organism evidence="5 8">
    <name type="scientific">Hamiltosporidium tvaerminnensis</name>
    <dbReference type="NCBI Taxonomy" id="1176355"/>
    <lineage>
        <taxon>Eukaryota</taxon>
        <taxon>Fungi</taxon>
        <taxon>Fungi incertae sedis</taxon>
        <taxon>Microsporidia</taxon>
        <taxon>Dubosqiidae</taxon>
        <taxon>Hamiltosporidium</taxon>
    </lineage>
</organism>
<dbReference type="GO" id="GO:0006511">
    <property type="term" value="P:ubiquitin-dependent protein catabolic process"/>
    <property type="evidence" value="ECO:0007669"/>
    <property type="project" value="InterPro"/>
</dbReference>
<dbReference type="VEuPathDB" id="MicrosporidiaDB:CWI37_0377p0020"/>
<dbReference type="Pfam" id="PF00227">
    <property type="entry name" value="Proteasome"/>
    <property type="match status" value="1"/>
</dbReference>
<dbReference type="EMBL" id="PITJ01000377">
    <property type="protein sequence ID" value="TBU02990.1"/>
    <property type="molecule type" value="Genomic_DNA"/>
</dbReference>
<dbReference type="Gene3D" id="3.60.20.10">
    <property type="entry name" value="Glutamine Phosphoribosylpyrophosphate, subunit 1, domain 1"/>
    <property type="match status" value="1"/>
</dbReference>
<evidence type="ECO:0000256" key="2">
    <source>
        <dbReference type="PROSITE-ProRule" id="PRU00808"/>
    </source>
</evidence>
<keyword evidence="5" id="KW-0378">Hydrolase</keyword>
<sequence length="233" mass="25988">MSNSKQDVNSYSPEGRIYQIEYAMQAMNLGTTTIGLVTSDGVVLCSEKKVISKLQISETIRKHYKIYDHIALAFSGISGDAKTIVSKSMECCLNHTQIYNENIPVEGLLKHLCQLALKFSEKDMYKKIFSRPFGASILVAGFDTEPKLYSIDPSGSYYRYKAKAIGSAYEAVETELKTVYNTIESSDDAIKKGLGILKGVMKDPLDKENVEVCVVKDKSINFLSSDEIQNYIE</sequence>
<evidence type="ECO:0000259" key="4">
    <source>
        <dbReference type="PROSITE" id="PS00388"/>
    </source>
</evidence>
<dbReference type="PROSITE" id="PS51475">
    <property type="entry name" value="PROTEASOME_ALPHA_2"/>
    <property type="match status" value="1"/>
</dbReference>
<keyword evidence="3" id="KW-0539">Nucleus</keyword>
<keyword evidence="7" id="KW-1185">Reference proteome</keyword>
<dbReference type="GO" id="GO:0005737">
    <property type="term" value="C:cytoplasm"/>
    <property type="evidence" value="ECO:0007669"/>
    <property type="project" value="UniProtKB-SubCell"/>
</dbReference>
<evidence type="ECO:0000313" key="5">
    <source>
        <dbReference type="EMBL" id="TBU02990.1"/>
    </source>
</evidence>
<dbReference type="Pfam" id="PF10584">
    <property type="entry name" value="Proteasome_A_N"/>
    <property type="match status" value="1"/>
</dbReference>
<dbReference type="GO" id="GO:0005634">
    <property type="term" value="C:nucleus"/>
    <property type="evidence" value="ECO:0007669"/>
    <property type="project" value="UniProtKB-SubCell"/>
</dbReference>
<dbReference type="VEuPathDB" id="MicrosporidiaDB:CWI38_0228p0030"/>
<keyword evidence="3" id="KW-0963">Cytoplasm</keyword>
<feature type="domain" description="Proteasome alpha-type subunits" evidence="4">
    <location>
        <begin position="4"/>
        <end position="26"/>
    </location>
</feature>
<dbReference type="InterPro" id="IPR001353">
    <property type="entry name" value="Proteasome_sua/b"/>
</dbReference>
<keyword evidence="1 2" id="KW-0647">Proteasome</keyword>
<dbReference type="GO" id="GO:0019773">
    <property type="term" value="C:proteasome core complex, alpha-subunit complex"/>
    <property type="evidence" value="ECO:0007669"/>
    <property type="project" value="UniProtKB-UniRule"/>
</dbReference>
<comment type="subunit">
    <text evidence="3">The 26S proteasome consists of a 20S proteasome core and two 19S regulatory subunits.</text>
</comment>
<dbReference type="InterPro" id="IPR000426">
    <property type="entry name" value="Proteasome_asu_N"/>
</dbReference>
<evidence type="ECO:0000256" key="3">
    <source>
        <dbReference type="RuleBase" id="RU000551"/>
    </source>
</evidence>
<dbReference type="EMBL" id="PITK01000228">
    <property type="protein sequence ID" value="TBU18861.1"/>
    <property type="molecule type" value="Genomic_DNA"/>
</dbReference>
<reference evidence="7 8" key="1">
    <citation type="submission" date="2017-12" db="EMBL/GenBank/DDBJ databases">
        <authorList>
            <person name="Pombert J.-F."/>
            <person name="Haag K.L."/>
            <person name="Ebert D."/>
        </authorList>
    </citation>
    <scope>NUCLEOTIDE SEQUENCE [LARGE SCALE GENOMIC DNA]</scope>
    <source>
        <strain evidence="5">FI-OER-3-3</strain>
        <strain evidence="6">IL-G-3</strain>
    </source>
</reference>
<dbReference type="InterPro" id="IPR050115">
    <property type="entry name" value="Proteasome_alpha"/>
</dbReference>
<dbReference type="GO" id="GO:0008233">
    <property type="term" value="F:peptidase activity"/>
    <property type="evidence" value="ECO:0007669"/>
    <property type="project" value="UniProtKB-KW"/>
</dbReference>
<dbReference type="PANTHER" id="PTHR11599">
    <property type="entry name" value="PROTEASOME SUBUNIT ALPHA/BETA"/>
    <property type="match status" value="1"/>
</dbReference>
<comment type="subcellular location">
    <subcellularLocation>
        <location evidence="3">Cytoplasm</location>
    </subcellularLocation>
    <subcellularLocation>
        <location evidence="3">Nucleus</location>
    </subcellularLocation>
</comment>
<dbReference type="SUPFAM" id="SSF56235">
    <property type="entry name" value="N-terminal nucleophile aminohydrolases (Ntn hydrolases)"/>
    <property type="match status" value="1"/>
</dbReference>
<proteinExistence type="inferred from homology"/>
<evidence type="ECO:0000313" key="7">
    <source>
        <dbReference type="Proteomes" id="UP000292282"/>
    </source>
</evidence>
<evidence type="ECO:0000313" key="8">
    <source>
        <dbReference type="Proteomes" id="UP000292362"/>
    </source>
</evidence>
<keyword evidence="5" id="KW-0645">Protease</keyword>
<comment type="similarity">
    <text evidence="2 3">Belongs to the peptidase T1A family.</text>
</comment>
<dbReference type="Proteomes" id="UP000292282">
    <property type="component" value="Unassembled WGS sequence"/>
</dbReference>
<dbReference type="SMART" id="SM00948">
    <property type="entry name" value="Proteasome_A_N"/>
    <property type="match status" value="1"/>
</dbReference>
<evidence type="ECO:0000313" key="6">
    <source>
        <dbReference type="EMBL" id="TBU18861.1"/>
    </source>
</evidence>
<dbReference type="AlphaFoldDB" id="A0A4Q9L8D6"/>
<comment type="caution">
    <text evidence="5">The sequence shown here is derived from an EMBL/GenBank/DDBJ whole genome shotgun (WGS) entry which is preliminary data.</text>
</comment>
<accession>A0A4Q9L8D6</accession>